<dbReference type="PANTHER" id="PTHR43586">
    <property type="entry name" value="CYSTEINE DESULFURASE"/>
    <property type="match status" value="1"/>
</dbReference>
<evidence type="ECO:0000313" key="3">
    <source>
        <dbReference type="EMBL" id="KAB1070494.1"/>
    </source>
</evidence>
<sequence>MISAEPLPCQRHLFEVPEDVSYLDSAAWSPLPRAVRAAGEAGLLLKSRPWSHPRAAAAEGAERARAAAAGLIGAAPDDVAIVGSVSHAVATAARNLPLRPGGRILRVADEFPSLCLAFDRLAAERGLAVEAVARPADGDWTAALAAAIARPGAPPLAVATLTPLHWADGGLIDLARLAPLIRDAGAALVVDATQAAGAMPLDIARLRPDFLAFPTYKWALGPYGVAFLYAAPHRQGGVALEENAGNRPPAAGARRYDRGERDDPVALPMAAAGLELIAGWGVPAVAARLRALTDRLAAGAAELGLGPLPRHLRAPHILGLAWPGGVPEGLVAGLRDRGVFASARLGGLRLSPHVFAHAADLGRCLAALAELRRGA</sequence>
<dbReference type="SUPFAM" id="SSF53383">
    <property type="entry name" value="PLP-dependent transferases"/>
    <property type="match status" value="1"/>
</dbReference>
<reference evidence="3 4" key="1">
    <citation type="submission" date="2019-09" db="EMBL/GenBank/DDBJ databases">
        <title>YIM 132548 draft genome.</title>
        <authorList>
            <person name="Jiang L."/>
        </authorList>
    </citation>
    <scope>NUCLEOTIDE SEQUENCE [LARGE SCALE GENOMIC DNA]</scope>
    <source>
        <strain evidence="3 4">YIM 132548</strain>
    </source>
</reference>
<dbReference type="InterPro" id="IPR015422">
    <property type="entry name" value="PyrdxlP-dep_Trfase_small"/>
</dbReference>
<dbReference type="PANTHER" id="PTHR43586:SF15">
    <property type="entry name" value="BLR3095 PROTEIN"/>
    <property type="match status" value="1"/>
</dbReference>
<dbReference type="InterPro" id="IPR000192">
    <property type="entry name" value="Aminotrans_V_dom"/>
</dbReference>
<comment type="caution">
    <text evidence="3">The sequence shown here is derived from an EMBL/GenBank/DDBJ whole genome shotgun (WGS) entry which is preliminary data.</text>
</comment>
<protein>
    <submittedName>
        <fullName evidence="3">Aminotransferase class V-fold PLP-dependent enzyme</fullName>
    </submittedName>
</protein>
<dbReference type="InterPro" id="IPR015421">
    <property type="entry name" value="PyrdxlP-dep_Trfase_major"/>
</dbReference>
<feature type="domain" description="Aminotransferase class V" evidence="2">
    <location>
        <begin position="22"/>
        <end position="233"/>
    </location>
</feature>
<dbReference type="Pfam" id="PF00266">
    <property type="entry name" value="Aminotran_5"/>
    <property type="match status" value="1"/>
</dbReference>
<proteinExistence type="predicted"/>
<keyword evidence="3" id="KW-0808">Transferase</keyword>
<name>A0A6N6MKH8_9HYPH</name>
<dbReference type="RefSeq" id="WP_150965909.1">
    <property type="nucleotide sequence ID" value="NZ_VZZJ01000027.1"/>
</dbReference>
<dbReference type="Gene3D" id="3.40.640.10">
    <property type="entry name" value="Type I PLP-dependent aspartate aminotransferase-like (Major domain)"/>
    <property type="match status" value="1"/>
</dbReference>
<keyword evidence="3" id="KW-0032">Aminotransferase</keyword>
<evidence type="ECO:0000256" key="1">
    <source>
        <dbReference type="ARBA" id="ARBA00022898"/>
    </source>
</evidence>
<keyword evidence="4" id="KW-1185">Reference proteome</keyword>
<dbReference type="InterPro" id="IPR015424">
    <property type="entry name" value="PyrdxlP-dep_Trfase"/>
</dbReference>
<dbReference type="EMBL" id="VZZJ01000027">
    <property type="protein sequence ID" value="KAB1070494.1"/>
    <property type="molecule type" value="Genomic_DNA"/>
</dbReference>
<accession>A0A6N6MKH8</accession>
<dbReference type="Proteomes" id="UP000441523">
    <property type="component" value="Unassembled WGS sequence"/>
</dbReference>
<evidence type="ECO:0000259" key="2">
    <source>
        <dbReference type="Pfam" id="PF00266"/>
    </source>
</evidence>
<dbReference type="AlphaFoldDB" id="A0A6N6MKH8"/>
<keyword evidence="1" id="KW-0663">Pyridoxal phosphate</keyword>
<dbReference type="Gene3D" id="3.90.1150.10">
    <property type="entry name" value="Aspartate Aminotransferase, domain 1"/>
    <property type="match status" value="1"/>
</dbReference>
<dbReference type="GO" id="GO:0008483">
    <property type="term" value="F:transaminase activity"/>
    <property type="evidence" value="ECO:0007669"/>
    <property type="project" value="UniProtKB-KW"/>
</dbReference>
<gene>
    <name evidence="3" type="ORF">F6X51_22440</name>
</gene>
<evidence type="ECO:0000313" key="4">
    <source>
        <dbReference type="Proteomes" id="UP000441523"/>
    </source>
</evidence>
<organism evidence="3 4">
    <name type="scientific">Methylobacterium planeticum</name>
    <dbReference type="NCBI Taxonomy" id="2615211"/>
    <lineage>
        <taxon>Bacteria</taxon>
        <taxon>Pseudomonadati</taxon>
        <taxon>Pseudomonadota</taxon>
        <taxon>Alphaproteobacteria</taxon>
        <taxon>Hyphomicrobiales</taxon>
        <taxon>Methylobacteriaceae</taxon>
        <taxon>Methylobacterium</taxon>
    </lineage>
</organism>